<evidence type="ECO:0000313" key="1">
    <source>
        <dbReference type="EMBL" id="CAD8156075.1"/>
    </source>
</evidence>
<reference evidence="1" key="1">
    <citation type="submission" date="2021-01" db="EMBL/GenBank/DDBJ databases">
        <authorList>
            <consortium name="Genoscope - CEA"/>
            <person name="William W."/>
        </authorList>
    </citation>
    <scope>NUCLEOTIDE SEQUENCE</scope>
</reference>
<accession>A0A8S1TTQ3</accession>
<protein>
    <submittedName>
        <fullName evidence="1">Uncharacterized protein</fullName>
    </submittedName>
</protein>
<evidence type="ECO:0000313" key="2">
    <source>
        <dbReference type="Proteomes" id="UP000683925"/>
    </source>
</evidence>
<organism evidence="1 2">
    <name type="scientific">Paramecium octaurelia</name>
    <dbReference type="NCBI Taxonomy" id="43137"/>
    <lineage>
        <taxon>Eukaryota</taxon>
        <taxon>Sar</taxon>
        <taxon>Alveolata</taxon>
        <taxon>Ciliophora</taxon>
        <taxon>Intramacronucleata</taxon>
        <taxon>Oligohymenophorea</taxon>
        <taxon>Peniculida</taxon>
        <taxon>Parameciidae</taxon>
        <taxon>Paramecium</taxon>
    </lineage>
</organism>
<keyword evidence="2" id="KW-1185">Reference proteome</keyword>
<comment type="caution">
    <text evidence="1">The sequence shown here is derived from an EMBL/GenBank/DDBJ whole genome shotgun (WGS) entry which is preliminary data.</text>
</comment>
<dbReference type="OMA" id="WPSSYLQ"/>
<proteinExistence type="predicted"/>
<dbReference type="AlphaFoldDB" id="A0A8S1TTQ3"/>
<dbReference type="OrthoDB" id="283767at2759"/>
<dbReference type="EMBL" id="CAJJDP010000031">
    <property type="protein sequence ID" value="CAD8156075.1"/>
    <property type="molecule type" value="Genomic_DNA"/>
</dbReference>
<dbReference type="Proteomes" id="UP000683925">
    <property type="component" value="Unassembled WGS sequence"/>
</dbReference>
<sequence length="111" mass="12871">MVKLFGGNQNLDVILIKYKNKQYFDNMGGFCTGGKRNKQNPLLYLLKERPLSTLLDMWPSSYLQMLKQKYLAVNPIDGMDHFKFRTLFPKLKSQSNKFIGLGKLVACLQMF</sequence>
<gene>
    <name evidence="1" type="ORF">POCTA_138.1.T0310278</name>
</gene>
<name>A0A8S1TTQ3_PAROT</name>